<feature type="non-terminal residue" evidence="1">
    <location>
        <position position="448"/>
    </location>
</feature>
<reference evidence="1" key="1">
    <citation type="journal article" date="2015" name="Nature">
        <title>Complex archaea that bridge the gap between prokaryotes and eukaryotes.</title>
        <authorList>
            <person name="Spang A."/>
            <person name="Saw J.H."/>
            <person name="Jorgensen S.L."/>
            <person name="Zaremba-Niedzwiedzka K."/>
            <person name="Martijn J."/>
            <person name="Lind A.E."/>
            <person name="van Eijk R."/>
            <person name="Schleper C."/>
            <person name="Guy L."/>
            <person name="Ettema T.J."/>
        </authorList>
    </citation>
    <scope>NUCLEOTIDE SEQUENCE</scope>
</reference>
<protein>
    <submittedName>
        <fullName evidence="1">Uncharacterized protein</fullName>
    </submittedName>
</protein>
<gene>
    <name evidence="1" type="ORF">LCGC14_2658710</name>
</gene>
<comment type="caution">
    <text evidence="1">The sequence shown here is derived from an EMBL/GenBank/DDBJ whole genome shotgun (WGS) entry which is preliminary data.</text>
</comment>
<organism evidence="1">
    <name type="scientific">marine sediment metagenome</name>
    <dbReference type="NCBI Taxonomy" id="412755"/>
    <lineage>
        <taxon>unclassified sequences</taxon>
        <taxon>metagenomes</taxon>
        <taxon>ecological metagenomes</taxon>
    </lineage>
</organism>
<evidence type="ECO:0000313" key="1">
    <source>
        <dbReference type="EMBL" id="KKK96843.1"/>
    </source>
</evidence>
<dbReference type="AlphaFoldDB" id="A0A0F8ZSK8"/>
<dbReference type="EMBL" id="LAZR01046307">
    <property type="protein sequence ID" value="KKK96843.1"/>
    <property type="molecule type" value="Genomic_DNA"/>
</dbReference>
<proteinExistence type="predicted"/>
<feature type="non-terminal residue" evidence="1">
    <location>
        <position position="1"/>
    </location>
</feature>
<sequence length="448" mass="48641">EDARQITSRDIYPPTGILVKKGIRSVKIVWDAPPSNLLLRYEVTFDNLTTGERTIKSSFTNEVTFKAPKGTYIARIVSIGRDRSTSLVKTVQFTAGEDVMLLEGAKNGPLETGTLIQDDIRLLQGYNVYVWGAYVLDKYTLGNEVNPKTILKLYRSKGPDGSFDDATLLETIEMYAATESASNIDNSARGGLITRPISNTTLRDGSFETSQAVMFSPIPVATADIDETFTYFLQATNRETDADEVNLSMTLWTGSVGDGAAIQGAVTATPAYVFPNQNCFHSQIVNYGVEDSGDPALDTRSMWASVPEHANLIGNQWTLAFWFRPNDLNANDMAEGRSTTTIGPLELFSRSTINPPNGTNYQKNQIHITIKGVILGGGAGDIHRIVVANYPENGTDGSDRNVSFGHSGITTGSNNDVSASFFSWGGAPTGTSAQNDAWYFLVICFEGG</sequence>
<accession>A0A0F8ZSK8</accession>
<name>A0A0F8ZSK8_9ZZZZ</name>